<sequence>MSLKILSIRAKLVAAFATLTAFLLGLGMLGLVGVSSVNGLLVDVQTNWLPSVRDAGVVDALTGRYTTSLLRHMLTTEPKALAAIDADIAQRNQTIDAAIATYARNITSPEERALYEAFVRDWRAFTATEAPILAHSRAGEKAEALAVYQSKGIETRRKASITLEKIIALNAEGAARAEAAAVVSVERTRFWIVAALGAALALAVAMAVLLTVGVGRGIDRVVRPMQALAEGDLGVAIPLQGTRTEMGRVADAVQVFKDALLRMRALEADTALARAGAEAQRKDAMRQMADTFERSVGGIVATVTAAATELQATAQSMTATATQTASQSTTVAMAAEEAASNVNTVAAAAEELGASVLEIGRQVGGSSALAQGAVAEAAQTAAVVQELSEAASRIGDVVAMISSIAGQTNLLALNATIEAARAGEAGRGFAVVATEVKELAAQTARATDEIGGQIGRMQASTRQAVAAIDAIAGRIREISGVSASIAAAVEEQGAATQEIVRNVSEAASGTGAVTANVGGLAAAADETGAAASQVLISATELSRQSEHLDAEMGRMLASLRAA</sequence>
<organism evidence="10 11">
    <name type="scientific">Methylobacterium cerastii</name>
    <dbReference type="NCBI Taxonomy" id="932741"/>
    <lineage>
        <taxon>Bacteria</taxon>
        <taxon>Pseudomonadati</taxon>
        <taxon>Pseudomonadota</taxon>
        <taxon>Alphaproteobacteria</taxon>
        <taxon>Hyphomicrobiales</taxon>
        <taxon>Methylobacteriaceae</taxon>
        <taxon>Methylobacterium</taxon>
    </lineage>
</organism>
<dbReference type="SMART" id="SM00283">
    <property type="entry name" value="MA"/>
    <property type="match status" value="1"/>
</dbReference>
<dbReference type="PRINTS" id="PR00260">
    <property type="entry name" value="CHEMTRNSDUCR"/>
</dbReference>
<dbReference type="Gene3D" id="1.10.287.950">
    <property type="entry name" value="Methyl-accepting chemotaxis protein"/>
    <property type="match status" value="1"/>
</dbReference>
<dbReference type="InterPro" id="IPR024478">
    <property type="entry name" value="HlyB_4HB_MCP"/>
</dbReference>
<keyword evidence="11" id="KW-1185">Reference proteome</keyword>
<dbReference type="PROSITE" id="PS50111">
    <property type="entry name" value="CHEMOTAXIS_TRANSDUC_2"/>
    <property type="match status" value="1"/>
</dbReference>
<comment type="caution">
    <text evidence="10">The sequence shown here is derived from an EMBL/GenBank/DDBJ whole genome shotgun (WGS) entry which is preliminary data.</text>
</comment>
<evidence type="ECO:0000256" key="3">
    <source>
        <dbReference type="ARBA" id="ARBA00023224"/>
    </source>
</evidence>
<proteinExistence type="inferred from homology"/>
<feature type="domain" description="T-SNARE coiled-coil homology" evidence="8">
    <location>
        <begin position="458"/>
        <end position="520"/>
    </location>
</feature>
<gene>
    <name evidence="10" type="ORF">AFCDBAGC_3684</name>
</gene>
<keyword evidence="2" id="KW-1003">Cell membrane</keyword>
<evidence type="ECO:0000313" key="10">
    <source>
        <dbReference type="EMBL" id="GJD45807.1"/>
    </source>
</evidence>
<dbReference type="PROSITE" id="PS50885">
    <property type="entry name" value="HAMP"/>
    <property type="match status" value="1"/>
</dbReference>
<keyword evidence="2" id="KW-0997">Cell inner membrane</keyword>
<evidence type="ECO:0000313" key="11">
    <source>
        <dbReference type="Proteomes" id="UP001055117"/>
    </source>
</evidence>
<evidence type="ECO:0000256" key="6">
    <source>
        <dbReference type="SAM" id="Phobius"/>
    </source>
</evidence>
<keyword evidence="6" id="KW-0472">Membrane</keyword>
<evidence type="ECO:0000259" key="7">
    <source>
        <dbReference type="PROSITE" id="PS50111"/>
    </source>
</evidence>
<dbReference type="InterPro" id="IPR000727">
    <property type="entry name" value="T_SNARE_dom"/>
</dbReference>
<keyword evidence="6" id="KW-1133">Transmembrane helix</keyword>
<dbReference type="InterPro" id="IPR003660">
    <property type="entry name" value="HAMP_dom"/>
</dbReference>
<evidence type="ECO:0000259" key="8">
    <source>
        <dbReference type="PROSITE" id="PS50192"/>
    </source>
</evidence>
<comment type="similarity">
    <text evidence="4">Belongs to the methyl-accepting chemotaxis (MCP) protein family.</text>
</comment>
<comment type="subcellular location">
    <subcellularLocation>
        <location evidence="1">Cell inner membrane</location>
        <topology evidence="1">Multi-pass membrane protein</topology>
    </subcellularLocation>
</comment>
<dbReference type="EMBL" id="BPQG01000055">
    <property type="protein sequence ID" value="GJD45807.1"/>
    <property type="molecule type" value="Genomic_DNA"/>
</dbReference>
<dbReference type="SUPFAM" id="SSF58104">
    <property type="entry name" value="Methyl-accepting chemotaxis protein (MCP) signaling domain"/>
    <property type="match status" value="1"/>
</dbReference>
<dbReference type="Pfam" id="PF12729">
    <property type="entry name" value="4HB_MCP_1"/>
    <property type="match status" value="1"/>
</dbReference>
<feature type="domain" description="HAMP" evidence="9">
    <location>
        <begin position="216"/>
        <end position="265"/>
    </location>
</feature>
<evidence type="ECO:0008006" key="12">
    <source>
        <dbReference type="Google" id="ProtNLM"/>
    </source>
</evidence>
<dbReference type="InterPro" id="IPR004090">
    <property type="entry name" value="Chemotax_Me-accpt_rcpt"/>
</dbReference>
<dbReference type="PANTHER" id="PTHR32089:SF112">
    <property type="entry name" value="LYSOZYME-LIKE PROTEIN-RELATED"/>
    <property type="match status" value="1"/>
</dbReference>
<evidence type="ECO:0000256" key="4">
    <source>
        <dbReference type="ARBA" id="ARBA00029447"/>
    </source>
</evidence>
<evidence type="ECO:0000259" key="9">
    <source>
        <dbReference type="PROSITE" id="PS50885"/>
    </source>
</evidence>
<dbReference type="SMART" id="SM00304">
    <property type="entry name" value="HAMP"/>
    <property type="match status" value="1"/>
</dbReference>
<evidence type="ECO:0000256" key="5">
    <source>
        <dbReference type="PROSITE-ProRule" id="PRU00284"/>
    </source>
</evidence>
<accession>A0ABQ4QKP9</accession>
<feature type="domain" description="Methyl-accepting transducer" evidence="7">
    <location>
        <begin position="306"/>
        <end position="542"/>
    </location>
</feature>
<dbReference type="Proteomes" id="UP001055117">
    <property type="component" value="Unassembled WGS sequence"/>
</dbReference>
<dbReference type="InterPro" id="IPR004089">
    <property type="entry name" value="MCPsignal_dom"/>
</dbReference>
<evidence type="ECO:0000256" key="1">
    <source>
        <dbReference type="ARBA" id="ARBA00004429"/>
    </source>
</evidence>
<feature type="transmembrane region" description="Helical" evidence="6">
    <location>
        <begin position="190"/>
        <end position="215"/>
    </location>
</feature>
<dbReference type="Gene3D" id="6.10.340.10">
    <property type="match status" value="1"/>
</dbReference>
<dbReference type="SUPFAM" id="SSF158472">
    <property type="entry name" value="HAMP domain-like"/>
    <property type="match status" value="1"/>
</dbReference>
<keyword evidence="6" id="KW-0812">Transmembrane</keyword>
<evidence type="ECO:0000256" key="2">
    <source>
        <dbReference type="ARBA" id="ARBA00022519"/>
    </source>
</evidence>
<dbReference type="PROSITE" id="PS50192">
    <property type="entry name" value="T_SNARE"/>
    <property type="match status" value="1"/>
</dbReference>
<dbReference type="Pfam" id="PF00015">
    <property type="entry name" value="MCPsignal"/>
    <property type="match status" value="1"/>
</dbReference>
<name>A0ABQ4QKP9_9HYPH</name>
<reference evidence="10 11" key="1">
    <citation type="journal article" date="2021" name="Front. Microbiol.">
        <title>Comprehensive Comparative Genomics and Phenotyping of Methylobacterium Species.</title>
        <authorList>
            <person name="Alessa O."/>
            <person name="Ogura Y."/>
            <person name="Fujitani Y."/>
            <person name="Takami H."/>
            <person name="Hayashi T."/>
            <person name="Sahin N."/>
            <person name="Tani A."/>
        </authorList>
    </citation>
    <scope>NUCLEOTIDE SEQUENCE [LARGE SCALE GENOMIC DNA]</scope>
    <source>
        <strain evidence="10 11">DSM 23679</strain>
    </source>
</reference>
<dbReference type="RefSeq" id="WP_147830310.1">
    <property type="nucleotide sequence ID" value="NZ_BPQG01000055.1"/>
</dbReference>
<protein>
    <recommendedName>
        <fullName evidence="12">Methyl-accepting chemotaxis protein</fullName>
    </recommendedName>
</protein>
<keyword evidence="3 5" id="KW-0807">Transducer</keyword>
<dbReference type="PANTHER" id="PTHR32089">
    <property type="entry name" value="METHYL-ACCEPTING CHEMOTAXIS PROTEIN MCPB"/>
    <property type="match status" value="1"/>
</dbReference>